<keyword evidence="2" id="KW-0808">Transferase</keyword>
<dbReference type="SUPFAM" id="SSF52540">
    <property type="entry name" value="P-loop containing nucleoside triphosphate hydrolases"/>
    <property type="match status" value="1"/>
</dbReference>
<dbReference type="GO" id="GO:0005739">
    <property type="term" value="C:mitochondrion"/>
    <property type="evidence" value="ECO:0007669"/>
    <property type="project" value="TreeGrafter"/>
</dbReference>
<feature type="non-terminal residue" evidence="2">
    <location>
        <position position="172"/>
    </location>
</feature>
<protein>
    <submittedName>
        <fullName evidence="2">Deoxyadenosine/deoxycytidine kinase</fullName>
    </submittedName>
</protein>
<evidence type="ECO:0000313" key="2">
    <source>
        <dbReference type="EMBL" id="EKC58891.1"/>
    </source>
</evidence>
<keyword evidence="2" id="KW-0418">Kinase</keyword>
<dbReference type="GO" id="GO:0005524">
    <property type="term" value="F:ATP binding"/>
    <property type="evidence" value="ECO:0007669"/>
    <property type="project" value="InterPro"/>
</dbReference>
<feature type="non-terminal residue" evidence="2">
    <location>
        <position position="1"/>
    </location>
</feature>
<dbReference type="InterPro" id="IPR027417">
    <property type="entry name" value="P-loop_NTPase"/>
</dbReference>
<accession>K1TI08</accession>
<organism evidence="2">
    <name type="scientific">human gut metagenome</name>
    <dbReference type="NCBI Taxonomy" id="408170"/>
    <lineage>
        <taxon>unclassified sequences</taxon>
        <taxon>metagenomes</taxon>
        <taxon>organismal metagenomes</taxon>
    </lineage>
</organism>
<feature type="domain" description="Deoxynucleoside kinase" evidence="1">
    <location>
        <begin position="4"/>
        <end position="170"/>
    </location>
</feature>
<dbReference type="EMBL" id="AJWY01009264">
    <property type="protein sequence ID" value="EKC58891.1"/>
    <property type="molecule type" value="Genomic_DNA"/>
</dbReference>
<dbReference type="InterPro" id="IPR050566">
    <property type="entry name" value="Deoxyribonucleoside_kinase"/>
</dbReference>
<dbReference type="InterPro" id="IPR031314">
    <property type="entry name" value="DNK_dom"/>
</dbReference>
<dbReference type="PANTHER" id="PTHR10513:SF35">
    <property type="entry name" value="DEOXYADENOSINE KINASE"/>
    <property type="match status" value="1"/>
</dbReference>
<reference evidence="2" key="1">
    <citation type="journal article" date="2013" name="Environ. Microbiol.">
        <title>Microbiota from the distal guts of lean and obese adolescents exhibit partial functional redundancy besides clear differences in community structure.</title>
        <authorList>
            <person name="Ferrer M."/>
            <person name="Ruiz A."/>
            <person name="Lanza F."/>
            <person name="Haange S.B."/>
            <person name="Oberbach A."/>
            <person name="Till H."/>
            <person name="Bargiela R."/>
            <person name="Campoy C."/>
            <person name="Segura M.T."/>
            <person name="Richter M."/>
            <person name="von Bergen M."/>
            <person name="Seifert J."/>
            <person name="Suarez A."/>
        </authorList>
    </citation>
    <scope>NUCLEOTIDE SEQUENCE</scope>
</reference>
<dbReference type="Gene3D" id="3.40.50.300">
    <property type="entry name" value="P-loop containing nucleotide triphosphate hydrolases"/>
    <property type="match status" value="1"/>
</dbReference>
<dbReference type="PANTHER" id="PTHR10513">
    <property type="entry name" value="DEOXYNUCLEOSIDE KINASE"/>
    <property type="match status" value="1"/>
</dbReference>
<dbReference type="InterPro" id="IPR002624">
    <property type="entry name" value="DCK/DGK"/>
</dbReference>
<proteinExistence type="predicted"/>
<dbReference type="CDD" id="cd01673">
    <property type="entry name" value="dNK"/>
    <property type="match status" value="1"/>
</dbReference>
<gene>
    <name evidence="2" type="ORF">LEA_13647</name>
</gene>
<dbReference type="Pfam" id="PF01712">
    <property type="entry name" value="dNK"/>
    <property type="match status" value="1"/>
</dbReference>
<dbReference type="PIRSF" id="PIRSF000705">
    <property type="entry name" value="DNK"/>
    <property type="match status" value="1"/>
</dbReference>
<sequence>LTQMLTERYDARSYLEESNNPYIGDFYEDMNRWSFNLQISFLGSRIQQTMDMLSETGRGDIIQDRTIYEDAHIFAENLHEMGLMATRDIETYMKIFHLVTALIPKPDLLIYLKASVPTLISQIRKRGREYEMNIDEAYLGRLNDKYNHWIDNLYDGEVLVIDKDHEDFVSDP</sequence>
<dbReference type="AlphaFoldDB" id="K1TI08"/>
<evidence type="ECO:0000259" key="1">
    <source>
        <dbReference type="Pfam" id="PF01712"/>
    </source>
</evidence>
<comment type="caution">
    <text evidence="2">The sequence shown here is derived from an EMBL/GenBank/DDBJ whole genome shotgun (WGS) entry which is preliminary data.</text>
</comment>
<name>K1TI08_9ZZZZ</name>
<dbReference type="GO" id="GO:0019136">
    <property type="term" value="F:deoxynucleoside kinase activity"/>
    <property type="evidence" value="ECO:0007669"/>
    <property type="project" value="InterPro"/>
</dbReference>